<dbReference type="Gene3D" id="3.80.10.10">
    <property type="entry name" value="Ribonuclease Inhibitor"/>
    <property type="match status" value="1"/>
</dbReference>
<protein>
    <recommendedName>
        <fullName evidence="4">LRRCT domain-containing protein</fullName>
    </recommendedName>
</protein>
<keyword evidence="6" id="KW-1185">Reference proteome</keyword>
<proteinExistence type="predicted"/>
<evidence type="ECO:0000256" key="2">
    <source>
        <dbReference type="ARBA" id="ARBA00022729"/>
    </source>
</evidence>
<evidence type="ECO:0000313" key="5">
    <source>
        <dbReference type="EMBL" id="UMM43669.1"/>
    </source>
</evidence>
<keyword evidence="1" id="KW-0433">Leucine-rich repeat</keyword>
<organism evidence="5 6">
    <name type="scientific">Caenorhabditis briggsae</name>
    <dbReference type="NCBI Taxonomy" id="6238"/>
    <lineage>
        <taxon>Eukaryota</taxon>
        <taxon>Metazoa</taxon>
        <taxon>Ecdysozoa</taxon>
        <taxon>Nematoda</taxon>
        <taxon>Chromadorea</taxon>
        <taxon>Rhabditida</taxon>
        <taxon>Rhabditina</taxon>
        <taxon>Rhabditomorpha</taxon>
        <taxon>Rhabditoidea</taxon>
        <taxon>Rhabditidae</taxon>
        <taxon>Peloderinae</taxon>
        <taxon>Caenorhabditis</taxon>
    </lineage>
</organism>
<sequence length="411" mass="47486">MAEWSKAPDSSVFAYLKYEVDWVFWYSYGCALGDNSTFWVSSVVPVISCWQMKSYNIPRRSWLISITYLLISSTAWVVQAGNRQEYQYRDEAIENKLICAGKLADYAACQCDPSAGDYSCINAQFVDANVFLDISTNYKYIKSVTFHGNNFQDLTSTPLFGSDSQNSLIKLNLSANYIVNLNSNALRNMPNLQVLDISNNEIVFRPRDVDFLTHTPHLTQLYMRRAFTVTMNRTQQFDLMLEMFRQAKLDYLQVLDLSYNFIHNVPFEIGCPFPALQTLDLRQNFLKNFIVNETCIKDVKTINLSRNQFYVIPDDFRALANKAQPETFLLRNQFYCDCKSKDFITWLRSTKSVREKNSLVCDRASPKMYIGARIAEVPLNKLTCDEPLFTSHAYSNFANFLILAFCLVQMF</sequence>
<evidence type="ECO:0000256" key="1">
    <source>
        <dbReference type="ARBA" id="ARBA00022614"/>
    </source>
</evidence>
<keyword evidence="3" id="KW-0677">Repeat</keyword>
<feature type="domain" description="LRRCT" evidence="4">
    <location>
        <begin position="332"/>
        <end position="385"/>
    </location>
</feature>
<dbReference type="SMART" id="SM00082">
    <property type="entry name" value="LRRCT"/>
    <property type="match status" value="1"/>
</dbReference>
<dbReference type="InterPro" id="IPR032675">
    <property type="entry name" value="LRR_dom_sf"/>
</dbReference>
<accession>A0AAE9JTE1</accession>
<dbReference type="Pfam" id="PF13855">
    <property type="entry name" value="LRR_8"/>
    <property type="match status" value="1"/>
</dbReference>
<dbReference type="PANTHER" id="PTHR24364:SF18">
    <property type="entry name" value="LP06937P"/>
    <property type="match status" value="1"/>
</dbReference>
<reference evidence="5 6" key="1">
    <citation type="submission" date="2022-04" db="EMBL/GenBank/DDBJ databases">
        <title>Chromosome-level reference genomes for two strains of Caenorhabditis briggsae: an improved platform for comparative genomics.</title>
        <authorList>
            <person name="Stevens L."/>
            <person name="Andersen E."/>
        </authorList>
    </citation>
    <scope>NUCLEOTIDE SEQUENCE [LARGE SCALE GENOMIC DNA]</scope>
    <source>
        <strain evidence="5">VX34</strain>
        <tissue evidence="5">Whole-organism</tissue>
    </source>
</reference>
<gene>
    <name evidence="5" type="ORF">L5515_019083</name>
</gene>
<dbReference type="InterPro" id="IPR001611">
    <property type="entry name" value="Leu-rich_rpt"/>
</dbReference>
<evidence type="ECO:0000256" key="3">
    <source>
        <dbReference type="ARBA" id="ARBA00022737"/>
    </source>
</evidence>
<evidence type="ECO:0000259" key="4">
    <source>
        <dbReference type="SMART" id="SM00082"/>
    </source>
</evidence>
<dbReference type="SUPFAM" id="SSF52058">
    <property type="entry name" value="L domain-like"/>
    <property type="match status" value="1"/>
</dbReference>
<dbReference type="AlphaFoldDB" id="A0AAE9JTE1"/>
<dbReference type="PANTHER" id="PTHR24364">
    <property type="entry name" value="LP06937P"/>
    <property type="match status" value="1"/>
</dbReference>
<dbReference type="EMBL" id="CP092625">
    <property type="protein sequence ID" value="UMM43669.1"/>
    <property type="molecule type" value="Genomic_DNA"/>
</dbReference>
<dbReference type="InterPro" id="IPR000483">
    <property type="entry name" value="Cys-rich_flank_reg_C"/>
</dbReference>
<dbReference type="InterPro" id="IPR052286">
    <property type="entry name" value="Wnt_signaling_inhibitor"/>
</dbReference>
<evidence type="ECO:0000313" key="6">
    <source>
        <dbReference type="Proteomes" id="UP000829354"/>
    </source>
</evidence>
<keyword evidence="2" id="KW-0732">Signal</keyword>
<name>A0AAE9JTE1_CAEBR</name>
<dbReference type="PROSITE" id="PS51450">
    <property type="entry name" value="LRR"/>
    <property type="match status" value="1"/>
</dbReference>
<dbReference type="Proteomes" id="UP000829354">
    <property type="component" value="Chromosome X"/>
</dbReference>